<sequence length="319" mass="35867">MPNVRKKTTYSRKYKKEDIQKAIEKVENGMSKLYEIRRPTLIFCLTKKFVKTDYGPNPLLIENEENTLVESGVDKTNDVLPEIEFETTSNREALELIETVNIDAVVTDYLPTTEAADDPQTSFNQTSIVGDYYVDEDLILQKFSVTDVFDLPPSPNNSTSEADPAENSINIFINISESYIDVNTSDPGNPHGRSPNLKSNKRKRTGKEYKDIASERTETEKSTNKAKEQFNVILEEKKETSVSDIAKMHIISDVKTVSLQKSDNGTELYKDNTVSTDNGFLLSMVIAGVTALYDHDDQVEINGTSESPPPERNDCLETQ</sequence>
<keyword evidence="3" id="KW-1185">Reference proteome</keyword>
<evidence type="ECO:0000313" key="2">
    <source>
        <dbReference type="EMBL" id="KAF2883795.1"/>
    </source>
</evidence>
<dbReference type="EMBL" id="VTPC01090290">
    <property type="protein sequence ID" value="KAF2883795.1"/>
    <property type="molecule type" value="Genomic_DNA"/>
</dbReference>
<gene>
    <name evidence="2" type="ORF">ILUMI_22381</name>
</gene>
<protein>
    <submittedName>
        <fullName evidence="2">Uncharacterized protein</fullName>
    </submittedName>
</protein>
<feature type="compositionally biased region" description="Basic and acidic residues" evidence="1">
    <location>
        <begin position="309"/>
        <end position="319"/>
    </location>
</feature>
<feature type="region of interest" description="Disordered" evidence="1">
    <location>
        <begin position="300"/>
        <end position="319"/>
    </location>
</feature>
<feature type="region of interest" description="Disordered" evidence="1">
    <location>
        <begin position="182"/>
        <end position="223"/>
    </location>
</feature>
<feature type="compositionally biased region" description="Basic and acidic residues" evidence="1">
    <location>
        <begin position="206"/>
        <end position="223"/>
    </location>
</feature>
<evidence type="ECO:0000313" key="3">
    <source>
        <dbReference type="Proteomes" id="UP000801492"/>
    </source>
</evidence>
<reference evidence="2" key="1">
    <citation type="submission" date="2019-08" db="EMBL/GenBank/DDBJ databases">
        <title>The genome of the North American firefly Photinus pyralis.</title>
        <authorList>
            <consortium name="Photinus pyralis genome working group"/>
            <person name="Fallon T.R."/>
            <person name="Sander Lower S.E."/>
            <person name="Weng J.-K."/>
        </authorList>
    </citation>
    <scope>NUCLEOTIDE SEQUENCE</scope>
    <source>
        <strain evidence="2">TRF0915ILg1</strain>
        <tissue evidence="2">Whole body</tissue>
    </source>
</reference>
<proteinExistence type="predicted"/>
<dbReference type="Proteomes" id="UP000801492">
    <property type="component" value="Unassembled WGS sequence"/>
</dbReference>
<dbReference type="AlphaFoldDB" id="A0A8K0CH87"/>
<evidence type="ECO:0000256" key="1">
    <source>
        <dbReference type="SAM" id="MobiDB-lite"/>
    </source>
</evidence>
<organism evidence="2 3">
    <name type="scientific">Ignelater luminosus</name>
    <name type="common">Cucubano</name>
    <name type="synonym">Pyrophorus luminosus</name>
    <dbReference type="NCBI Taxonomy" id="2038154"/>
    <lineage>
        <taxon>Eukaryota</taxon>
        <taxon>Metazoa</taxon>
        <taxon>Ecdysozoa</taxon>
        <taxon>Arthropoda</taxon>
        <taxon>Hexapoda</taxon>
        <taxon>Insecta</taxon>
        <taxon>Pterygota</taxon>
        <taxon>Neoptera</taxon>
        <taxon>Endopterygota</taxon>
        <taxon>Coleoptera</taxon>
        <taxon>Polyphaga</taxon>
        <taxon>Elateriformia</taxon>
        <taxon>Elateroidea</taxon>
        <taxon>Elateridae</taxon>
        <taxon>Agrypninae</taxon>
        <taxon>Pyrophorini</taxon>
        <taxon>Ignelater</taxon>
    </lineage>
</organism>
<accession>A0A8K0CH87</accession>
<name>A0A8K0CH87_IGNLU</name>
<comment type="caution">
    <text evidence="2">The sequence shown here is derived from an EMBL/GenBank/DDBJ whole genome shotgun (WGS) entry which is preliminary data.</text>
</comment>